<protein>
    <submittedName>
        <fullName evidence="1">Uncharacterized protein</fullName>
    </submittedName>
</protein>
<reference evidence="1" key="2">
    <citation type="journal article" date="2015" name="Fish Shellfish Immunol.">
        <title>Early steps in the European eel (Anguilla anguilla)-Vibrio vulnificus interaction in the gills: Role of the RtxA13 toxin.</title>
        <authorList>
            <person name="Callol A."/>
            <person name="Pajuelo D."/>
            <person name="Ebbesson L."/>
            <person name="Teles M."/>
            <person name="MacKenzie S."/>
            <person name="Amaro C."/>
        </authorList>
    </citation>
    <scope>NUCLEOTIDE SEQUENCE</scope>
</reference>
<dbReference type="AlphaFoldDB" id="A0A0E9SEG9"/>
<evidence type="ECO:0000313" key="1">
    <source>
        <dbReference type="EMBL" id="JAH39696.1"/>
    </source>
</evidence>
<proteinExistence type="predicted"/>
<organism evidence="1">
    <name type="scientific">Anguilla anguilla</name>
    <name type="common">European freshwater eel</name>
    <name type="synonym">Muraena anguilla</name>
    <dbReference type="NCBI Taxonomy" id="7936"/>
    <lineage>
        <taxon>Eukaryota</taxon>
        <taxon>Metazoa</taxon>
        <taxon>Chordata</taxon>
        <taxon>Craniata</taxon>
        <taxon>Vertebrata</taxon>
        <taxon>Euteleostomi</taxon>
        <taxon>Actinopterygii</taxon>
        <taxon>Neopterygii</taxon>
        <taxon>Teleostei</taxon>
        <taxon>Anguilliformes</taxon>
        <taxon>Anguillidae</taxon>
        <taxon>Anguilla</taxon>
    </lineage>
</organism>
<sequence>MYEMKQCNVNAPQQNYVSTLLQVPNSYEYLPSYKYQNE</sequence>
<reference evidence="1" key="1">
    <citation type="submission" date="2014-11" db="EMBL/GenBank/DDBJ databases">
        <authorList>
            <person name="Amaro Gonzalez C."/>
        </authorList>
    </citation>
    <scope>NUCLEOTIDE SEQUENCE</scope>
</reference>
<dbReference type="EMBL" id="GBXM01068881">
    <property type="protein sequence ID" value="JAH39696.1"/>
    <property type="molecule type" value="Transcribed_RNA"/>
</dbReference>
<accession>A0A0E9SEG9</accession>
<name>A0A0E9SEG9_ANGAN</name>